<keyword evidence="1" id="KW-0175">Coiled coil</keyword>
<protein>
    <submittedName>
        <fullName evidence="3">Uncharacterized protein</fullName>
    </submittedName>
</protein>
<comment type="caution">
    <text evidence="3">The sequence shown here is derived from an EMBL/GenBank/DDBJ whole genome shotgun (WGS) entry which is preliminary data.</text>
</comment>
<evidence type="ECO:0000313" key="3">
    <source>
        <dbReference type="EMBL" id="MEX3529181.1"/>
    </source>
</evidence>
<name>A0ABV3UW95_9CORY</name>
<feature type="compositionally biased region" description="Basic and acidic residues" evidence="2">
    <location>
        <begin position="81"/>
        <end position="93"/>
    </location>
</feature>
<dbReference type="RefSeq" id="WP_368522715.1">
    <property type="nucleotide sequence ID" value="NZ_JAYWMA010000009.1"/>
</dbReference>
<gene>
    <name evidence="3" type="ORF">VVR64_08950</name>
</gene>
<keyword evidence="4" id="KW-1185">Reference proteome</keyword>
<accession>A0ABV3UW95</accession>
<evidence type="ECO:0000256" key="1">
    <source>
        <dbReference type="SAM" id="Coils"/>
    </source>
</evidence>
<reference evidence="3 4" key="1">
    <citation type="journal article" date="2024" name="Fungal Genet. Biol.">
        <title>The porcine skin microbiome exhibits broad fungal antagonism.</title>
        <authorList>
            <person name="De La Cruz K.F."/>
            <person name="Townsend E.C."/>
            <person name="Alex Cheong J.Z."/>
            <person name="Salamzade R."/>
            <person name="Liu A."/>
            <person name="Sandstrom S."/>
            <person name="Davila E."/>
            <person name="Huang L."/>
            <person name="Xu K.H."/>
            <person name="Wu S.Y."/>
            <person name="Meudt J.J."/>
            <person name="Shanmuganayagam D."/>
            <person name="Gibson A.L.F."/>
            <person name="Kalan L.R."/>
        </authorList>
    </citation>
    <scope>NUCLEOTIDE SEQUENCE [LARGE SCALE GENOMIC DNA]</scope>
    <source>
        <strain evidence="3 4">LK2569</strain>
    </source>
</reference>
<organism evidence="3 4">
    <name type="scientific">Corynebacterium xerosis</name>
    <dbReference type="NCBI Taxonomy" id="1725"/>
    <lineage>
        <taxon>Bacteria</taxon>
        <taxon>Bacillati</taxon>
        <taxon>Actinomycetota</taxon>
        <taxon>Actinomycetes</taxon>
        <taxon>Mycobacteriales</taxon>
        <taxon>Corynebacteriaceae</taxon>
        <taxon>Corynebacterium</taxon>
    </lineage>
</organism>
<feature type="region of interest" description="Disordered" evidence="2">
    <location>
        <begin position="73"/>
        <end position="106"/>
    </location>
</feature>
<dbReference type="Proteomes" id="UP001558353">
    <property type="component" value="Unassembled WGS sequence"/>
</dbReference>
<dbReference type="EMBL" id="JAYWMA010000009">
    <property type="protein sequence ID" value="MEX3529181.1"/>
    <property type="molecule type" value="Genomic_DNA"/>
</dbReference>
<feature type="coiled-coil region" evidence="1">
    <location>
        <begin position="1"/>
        <end position="42"/>
    </location>
</feature>
<sequence length="106" mass="11456">MATLAEQIERAAQAERDAAERLRDLKKRQRAHQRKQKAAAEKALGARVAAAAMGSEDDFLEVAEAIYAEHAEARAAAAGTAKRDMEAAQEHVDVSPQEGEDDGHYG</sequence>
<proteinExistence type="predicted"/>
<evidence type="ECO:0000256" key="2">
    <source>
        <dbReference type="SAM" id="MobiDB-lite"/>
    </source>
</evidence>
<evidence type="ECO:0000313" key="4">
    <source>
        <dbReference type="Proteomes" id="UP001558353"/>
    </source>
</evidence>